<feature type="transmembrane region" description="Helical" evidence="7">
    <location>
        <begin position="58"/>
        <end position="81"/>
    </location>
</feature>
<dbReference type="Gene3D" id="3.10.580.10">
    <property type="entry name" value="CBS-domain"/>
    <property type="match status" value="1"/>
</dbReference>
<name>A0A9X2F523_9BACT</name>
<dbReference type="Pfam" id="PF00571">
    <property type="entry name" value="CBS"/>
    <property type="match status" value="2"/>
</dbReference>
<evidence type="ECO:0000256" key="6">
    <source>
        <dbReference type="PROSITE-ProRule" id="PRU00703"/>
    </source>
</evidence>
<dbReference type="FunFam" id="3.10.580.10:FF:000002">
    <property type="entry name" value="Magnesium/cobalt efflux protein CorC"/>
    <property type="match status" value="1"/>
</dbReference>
<keyword evidence="7" id="KW-1133">Transmembrane helix</keyword>
<dbReference type="Proteomes" id="UP001155241">
    <property type="component" value="Unassembled WGS sequence"/>
</dbReference>
<evidence type="ECO:0000256" key="1">
    <source>
        <dbReference type="ARBA" id="ARBA00004651"/>
    </source>
</evidence>
<reference evidence="9" key="1">
    <citation type="submission" date="2022-06" db="EMBL/GenBank/DDBJ databases">
        <title>Aeoliella straminimaris, a novel planctomycete from sediments.</title>
        <authorList>
            <person name="Vitorino I.R."/>
            <person name="Lage O.M."/>
        </authorList>
    </citation>
    <scope>NUCLEOTIDE SEQUENCE</scope>
    <source>
        <strain evidence="9">ICT_H6.2</strain>
    </source>
</reference>
<dbReference type="AlphaFoldDB" id="A0A9X2F523"/>
<dbReference type="InterPro" id="IPR005170">
    <property type="entry name" value="Transptr-assoc_dom"/>
</dbReference>
<keyword evidence="4" id="KW-0677">Repeat</keyword>
<organism evidence="9 10">
    <name type="scientific">Aeoliella straminimaris</name>
    <dbReference type="NCBI Taxonomy" id="2954799"/>
    <lineage>
        <taxon>Bacteria</taxon>
        <taxon>Pseudomonadati</taxon>
        <taxon>Planctomycetota</taxon>
        <taxon>Planctomycetia</taxon>
        <taxon>Pirellulales</taxon>
        <taxon>Lacipirellulaceae</taxon>
        <taxon>Aeoliella</taxon>
    </lineage>
</organism>
<feature type="domain" description="CBS" evidence="8">
    <location>
        <begin position="211"/>
        <end position="271"/>
    </location>
</feature>
<dbReference type="CDD" id="cd04590">
    <property type="entry name" value="CBS_pair_CorC_HlyC_assoc"/>
    <property type="match status" value="1"/>
</dbReference>
<dbReference type="InterPro" id="IPR044751">
    <property type="entry name" value="Ion_transp-like_CBS"/>
</dbReference>
<dbReference type="GO" id="GO:0005886">
    <property type="term" value="C:plasma membrane"/>
    <property type="evidence" value="ECO:0007669"/>
    <property type="project" value="UniProtKB-SubCell"/>
</dbReference>
<sequence>MTFDPLLWVAMVSAALVCFFSVGTRVLRGFSRHDLRELCEKREDVELFGEVVRSHDRVALGLDVLAVLAITTFIVSSVAWLWGEGNHQMPLDWTRALVHGLLLGLVLTLIRVAVPWTTSRLFSAHVLYYCWPLFGALAVLASPIVGCAQLMDTVLHRVFGRTAPQLDEESLEEEIRTIVTEGHREGLLEGEAREMIEGVIELADADVAEIMTPRTDMHMVPVELPWDQLLADVIQSGHTRIPVYDTNRDDIVGVLYSKDLLPELAREGNDPPTPVRDLVRKPLFVPETKAVDDLLKMFQQERTHIAIVLDEYGGVAGLVTIEDVLEEIVGEIVDEYDEDVEDAIQQKEDDVFEAAGRAHVDEINTAMSLELPDDGDFDTIGGFVFSEFGRVPSVGESLLWNDLLKITVLEATRRRIDRVRLERLQTGAREIA</sequence>
<keyword evidence="7" id="KW-0812">Transmembrane</keyword>
<dbReference type="SUPFAM" id="SSF56176">
    <property type="entry name" value="FAD-binding/transporter-associated domain-like"/>
    <property type="match status" value="1"/>
</dbReference>
<keyword evidence="5 6" id="KW-0129">CBS domain</keyword>
<accession>A0A9X2F523</accession>
<evidence type="ECO:0000256" key="7">
    <source>
        <dbReference type="SAM" id="Phobius"/>
    </source>
</evidence>
<dbReference type="PANTHER" id="PTHR22777">
    <property type="entry name" value="HEMOLYSIN-RELATED"/>
    <property type="match status" value="1"/>
</dbReference>
<dbReference type="PROSITE" id="PS51371">
    <property type="entry name" value="CBS"/>
    <property type="match status" value="2"/>
</dbReference>
<gene>
    <name evidence="9" type="ORF">NG895_00380</name>
</gene>
<dbReference type="InterPro" id="IPR046342">
    <property type="entry name" value="CBS_dom_sf"/>
</dbReference>
<dbReference type="InterPro" id="IPR000644">
    <property type="entry name" value="CBS_dom"/>
</dbReference>
<feature type="transmembrane region" description="Helical" evidence="7">
    <location>
        <begin position="126"/>
        <end position="145"/>
    </location>
</feature>
<evidence type="ECO:0000256" key="3">
    <source>
        <dbReference type="ARBA" id="ARBA00022475"/>
    </source>
</evidence>
<dbReference type="EMBL" id="JAMXLR010000003">
    <property type="protein sequence ID" value="MCO6042350.1"/>
    <property type="molecule type" value="Genomic_DNA"/>
</dbReference>
<feature type="transmembrane region" description="Helical" evidence="7">
    <location>
        <begin position="93"/>
        <end position="114"/>
    </location>
</feature>
<protein>
    <submittedName>
        <fullName evidence="9">Hemolysin family protein</fullName>
    </submittedName>
</protein>
<evidence type="ECO:0000256" key="5">
    <source>
        <dbReference type="ARBA" id="ARBA00023122"/>
    </source>
</evidence>
<dbReference type="SUPFAM" id="SSF54631">
    <property type="entry name" value="CBS-domain pair"/>
    <property type="match status" value="1"/>
</dbReference>
<evidence type="ECO:0000256" key="2">
    <source>
        <dbReference type="ARBA" id="ARBA00006337"/>
    </source>
</evidence>
<comment type="similarity">
    <text evidence="2">Belongs to the UPF0053 family.</text>
</comment>
<evidence type="ECO:0000259" key="8">
    <source>
        <dbReference type="PROSITE" id="PS51371"/>
    </source>
</evidence>
<dbReference type="Gene3D" id="3.30.465.10">
    <property type="match status" value="1"/>
</dbReference>
<dbReference type="PANTHER" id="PTHR22777:SF32">
    <property type="entry name" value="UPF0053 INNER MEMBRANE PROTEIN YFJD"/>
    <property type="match status" value="1"/>
</dbReference>
<dbReference type="RefSeq" id="WP_252850451.1">
    <property type="nucleotide sequence ID" value="NZ_JAMXLR010000003.1"/>
</dbReference>
<feature type="domain" description="CBS" evidence="8">
    <location>
        <begin position="278"/>
        <end position="335"/>
    </location>
</feature>
<keyword evidence="7" id="KW-0472">Membrane</keyword>
<dbReference type="SMART" id="SM01091">
    <property type="entry name" value="CorC_HlyC"/>
    <property type="match status" value="1"/>
</dbReference>
<dbReference type="InterPro" id="IPR036318">
    <property type="entry name" value="FAD-bd_PCMH-like_sf"/>
</dbReference>
<keyword evidence="3" id="KW-1003">Cell membrane</keyword>
<proteinExistence type="inferred from homology"/>
<comment type="caution">
    <text evidence="9">The sequence shown here is derived from an EMBL/GenBank/DDBJ whole genome shotgun (WGS) entry which is preliminary data.</text>
</comment>
<dbReference type="Pfam" id="PF03471">
    <property type="entry name" value="CorC_HlyC"/>
    <property type="match status" value="1"/>
</dbReference>
<evidence type="ECO:0000313" key="10">
    <source>
        <dbReference type="Proteomes" id="UP001155241"/>
    </source>
</evidence>
<evidence type="ECO:0000313" key="9">
    <source>
        <dbReference type="EMBL" id="MCO6042350.1"/>
    </source>
</evidence>
<evidence type="ECO:0000256" key="4">
    <source>
        <dbReference type="ARBA" id="ARBA00022737"/>
    </source>
</evidence>
<comment type="subcellular location">
    <subcellularLocation>
        <location evidence="1">Cell membrane</location>
        <topology evidence="1">Multi-pass membrane protein</topology>
    </subcellularLocation>
</comment>
<feature type="transmembrane region" description="Helical" evidence="7">
    <location>
        <begin position="6"/>
        <end position="27"/>
    </location>
</feature>
<dbReference type="GO" id="GO:0050660">
    <property type="term" value="F:flavin adenine dinucleotide binding"/>
    <property type="evidence" value="ECO:0007669"/>
    <property type="project" value="InterPro"/>
</dbReference>
<keyword evidence="10" id="KW-1185">Reference proteome</keyword>
<dbReference type="InterPro" id="IPR016169">
    <property type="entry name" value="FAD-bd_PCMH_sub2"/>
</dbReference>